<dbReference type="RefSeq" id="WP_227946811.1">
    <property type="nucleotide sequence ID" value="NZ_CP090986.1"/>
</dbReference>
<sequence>MIPKQYKDETDYGKIPREYLDSNVPKGRGFVKWLAFKTIPEQYQQIERYMENQNKAERPSLLDNQLNVLNEKVNWKKIL</sequence>
<keyword evidence="1" id="KW-0614">Plasmid</keyword>
<dbReference type="PANTHER" id="PTHR40051:SF1">
    <property type="entry name" value="YOLD-LIKE FAMILY PROTEIN"/>
    <property type="match status" value="1"/>
</dbReference>
<dbReference type="EMBL" id="MW364978">
    <property type="protein sequence ID" value="QRX38743.1"/>
    <property type="molecule type" value="Genomic_DNA"/>
</dbReference>
<dbReference type="AlphaFoldDB" id="A0A894TAT9"/>
<accession>A0A894TAT9</accession>
<geneLocation type="plasmid" evidence="1">
    <name>pSE456_1</name>
</geneLocation>
<proteinExistence type="predicted"/>
<name>A0A894TAT9_STAEP</name>
<evidence type="ECO:0000313" key="1">
    <source>
        <dbReference type="EMBL" id="QRX38743.1"/>
    </source>
</evidence>
<reference evidence="1" key="1">
    <citation type="journal article" date="2021" name="MSphere">
        <title>Staphylococcus epidermidis Phages Transduce Antimicrobial Resistance Plasmids and Mobilize Chromosomal Islands.</title>
        <authorList>
            <person name="Fiaarov L."/>
            <person name="Botka T."/>
            <person name="Du X."/>
            <person name="MaalaHov I."/>
            <person name="B P."/>
            <person name="Pantucek R."/>
            <person name="Benea M."/>
            <person name="Roudnick P."/>
            <person name="Winstel V."/>
            <person name="Larsen J."/>
            <person name="Rosenstein R."/>
            <person name="Peschel A."/>
            <person name="DoakaY J."/>
        </authorList>
    </citation>
    <scope>NUCLEOTIDE SEQUENCE</scope>
    <source>
        <strain evidence="1">SE456</strain>
    </source>
</reference>
<protein>
    <submittedName>
        <fullName evidence="1">Uncharacterized protein</fullName>
    </submittedName>
</protein>
<dbReference type="PANTHER" id="PTHR40051">
    <property type="entry name" value="IG HYPOTHETICAL 15966"/>
    <property type="match status" value="1"/>
</dbReference>
<organism evidence="1">
    <name type="scientific">Staphylococcus epidermidis</name>
    <dbReference type="NCBI Taxonomy" id="1282"/>
    <lineage>
        <taxon>Bacteria</taxon>
        <taxon>Bacillati</taxon>
        <taxon>Bacillota</taxon>
        <taxon>Bacilli</taxon>
        <taxon>Bacillales</taxon>
        <taxon>Staphylococcaceae</taxon>
        <taxon>Staphylococcus</taxon>
    </lineage>
</organism>